<accession>T1I373</accession>
<keyword evidence="5" id="KW-0472">Membrane</keyword>
<dbReference type="Proteomes" id="UP000015103">
    <property type="component" value="Unassembled WGS sequence"/>
</dbReference>
<comment type="subcellular location">
    <subcellularLocation>
        <location evidence="2">Cytoplasm</location>
    </subcellularLocation>
    <subcellularLocation>
        <location evidence="1">Endomembrane system</location>
        <topology evidence="1">Peripheral membrane protein</topology>
    </subcellularLocation>
</comment>
<dbReference type="PROSITE" id="PS50913">
    <property type="entry name" value="GRIP"/>
    <property type="match status" value="1"/>
</dbReference>
<evidence type="ECO:0000256" key="3">
    <source>
        <dbReference type="ARBA" id="ARBA00022490"/>
    </source>
</evidence>
<dbReference type="eggNOG" id="ENOG502QQ2S">
    <property type="taxonomic scope" value="Eukaryota"/>
</dbReference>
<dbReference type="Gene3D" id="1.10.220.60">
    <property type="entry name" value="GRIP domain"/>
    <property type="match status" value="1"/>
</dbReference>
<evidence type="ECO:0000256" key="1">
    <source>
        <dbReference type="ARBA" id="ARBA00004184"/>
    </source>
</evidence>
<dbReference type="AlphaFoldDB" id="T1I373"/>
<dbReference type="VEuPathDB" id="VectorBase:RPRC010742"/>
<organism evidence="6 7">
    <name type="scientific">Rhodnius prolixus</name>
    <name type="common">Triatomid bug</name>
    <dbReference type="NCBI Taxonomy" id="13249"/>
    <lineage>
        <taxon>Eukaryota</taxon>
        <taxon>Metazoa</taxon>
        <taxon>Ecdysozoa</taxon>
        <taxon>Arthropoda</taxon>
        <taxon>Hexapoda</taxon>
        <taxon>Insecta</taxon>
        <taxon>Pterygota</taxon>
        <taxon>Neoptera</taxon>
        <taxon>Paraneoptera</taxon>
        <taxon>Hemiptera</taxon>
        <taxon>Heteroptera</taxon>
        <taxon>Panheteroptera</taxon>
        <taxon>Cimicomorpha</taxon>
        <taxon>Reduviidae</taxon>
        <taxon>Triatominae</taxon>
        <taxon>Rhodnius</taxon>
    </lineage>
</organism>
<name>T1I373_RHOPR</name>
<keyword evidence="7" id="KW-1185">Reference proteome</keyword>
<dbReference type="SMART" id="SM00755">
    <property type="entry name" value="Grip"/>
    <property type="match status" value="1"/>
</dbReference>
<keyword evidence="3" id="KW-0963">Cytoplasm</keyword>
<dbReference type="PANTHER" id="PTHR23157:SF25">
    <property type="entry name" value="GRIP AND COILED-COIL DOMAIN-CONTAINING PROTEIN 1"/>
    <property type="match status" value="1"/>
</dbReference>
<dbReference type="InterPro" id="IPR051952">
    <property type="entry name" value="Golgi-autophagy_related"/>
</dbReference>
<evidence type="ECO:0000313" key="7">
    <source>
        <dbReference type="Proteomes" id="UP000015103"/>
    </source>
</evidence>
<keyword evidence="4" id="KW-0175">Coiled coil</keyword>
<dbReference type="HOGENOM" id="CLU_020679_0_0_1"/>
<dbReference type="FunCoup" id="T1I373">
    <property type="interactions" value="877"/>
</dbReference>
<reference evidence="6" key="1">
    <citation type="submission" date="2015-05" db="UniProtKB">
        <authorList>
            <consortium name="EnsemblMetazoa"/>
        </authorList>
    </citation>
    <scope>IDENTIFICATION</scope>
</reference>
<dbReference type="PANTHER" id="PTHR23157">
    <property type="entry name" value="GRIP AND COILED-COIL DOMAIN-CONTAINING PROTEIN 1"/>
    <property type="match status" value="1"/>
</dbReference>
<sequence length="661" mass="76718">SKKELQDTVVKQQSELARYKSRLADLVAAHKCLLKEKEILESSLKSISQSKSKKSEDETSTSSQDTTSSAAEKVITMAFQNLKLLLTLSTLMNSLATLSEEKSKMEAAFQADKKQLRAEKLQFENTIKELQQQLEHETRAHLSEMENFKSKLIIERHQREMEHNDHGVMIRELQKVVSEERSKREKTEGTIENLKSELRSSQLSLQQAKKENSDLKAQLDEHKEKLKFNNQNSGATALKLQQELSELKKQHIQSSIKEQEKIQEAEEKSRRLAAAHEERVVNLEARVAELSQTIGIYDRLRQSDQIAIDKLKERLIQLEMEHGEEKSDSNMDDLISKVRHIKNLMGATNLTSEKSVDIKALLSEIIQDNSNAIEVHKQCQEEFEQLKDQFESYKKQNNSREQELCDQIRKLKERINNLHNQIDGLEKSHNKELENRNQVLMSEKSRHKERLAAAEALWRSHILTLETQMAKQRERALNLVKEKDEEIAELKDSLNTLIPKQFSADKVENFSFIYFLLLRLKRYQLCRCPIWIFHKIFIGSDGEGVVLHYSEEVARRDVELSRLRKTKLELEAELRDVRREMSQLAAHDQHLSSLLKHQLQRFEQCQSREGANLEYLKNVVLSFLLSTDSGSKGHMLNAITAVLKFTDAEKSKITQSSWWFK</sequence>
<dbReference type="STRING" id="13249.T1I373"/>
<protein>
    <submittedName>
        <fullName evidence="6">GRIP domain-containing protein</fullName>
    </submittedName>
</protein>
<dbReference type="EMBL" id="ACPB03006553">
    <property type="status" value="NOT_ANNOTATED_CDS"/>
    <property type="molecule type" value="Genomic_DNA"/>
</dbReference>
<dbReference type="InParanoid" id="T1I373"/>
<evidence type="ECO:0000313" key="6">
    <source>
        <dbReference type="EnsemblMetazoa" id="RPRC010742-PA"/>
    </source>
</evidence>
<dbReference type="GO" id="GO:0005794">
    <property type="term" value="C:Golgi apparatus"/>
    <property type="evidence" value="ECO:0007669"/>
    <property type="project" value="TreeGrafter"/>
</dbReference>
<proteinExistence type="predicted"/>
<dbReference type="InterPro" id="IPR000237">
    <property type="entry name" value="GRIP_dom"/>
</dbReference>
<evidence type="ECO:0000256" key="2">
    <source>
        <dbReference type="ARBA" id="ARBA00004496"/>
    </source>
</evidence>
<dbReference type="Pfam" id="PF01465">
    <property type="entry name" value="GRIP"/>
    <property type="match status" value="1"/>
</dbReference>
<evidence type="ECO:0000256" key="5">
    <source>
        <dbReference type="ARBA" id="ARBA00023136"/>
    </source>
</evidence>
<evidence type="ECO:0000256" key="4">
    <source>
        <dbReference type="ARBA" id="ARBA00023054"/>
    </source>
</evidence>
<dbReference type="EnsemblMetazoa" id="RPRC010742-RA">
    <property type="protein sequence ID" value="RPRC010742-PA"/>
    <property type="gene ID" value="RPRC010742"/>
</dbReference>
<dbReference type="OMA" id="AEMQAIN"/>